<evidence type="ECO:0000313" key="14">
    <source>
        <dbReference type="Proteomes" id="UP001500713"/>
    </source>
</evidence>
<evidence type="ECO:0000256" key="9">
    <source>
        <dbReference type="SAM" id="MobiDB-lite"/>
    </source>
</evidence>
<evidence type="ECO:0000256" key="7">
    <source>
        <dbReference type="ARBA" id="ARBA00022989"/>
    </source>
</evidence>
<sequence length="286" mass="29935">MRGFVVIQSSNQFLVKGRALTMPGLYPVLLGILAVLLVIQAIRLIWLFVTPLGPVGDWQAREVQILSPQSRLSLFNSFDPFYRKGPATTANVVTSLQLTLFGIRMNEGSGLGSAILAGPDGVQQSYAVGEEIMSGVKLDVVNFDHVVIDRGGTRESLYLDQSIPAQTVGGEDAETSQPAGLQTPSRESPLGQAPAAAVIANAVDLAPRSADGKVTGIVVSPRGDGDLFRAAGFMDGDIIVSVNGQPISSASDIAALKNQLAPGGRVSVEVERGADTVPIAINMGTE</sequence>
<keyword evidence="5 10" id="KW-0812">Transmembrane</keyword>
<evidence type="ECO:0000259" key="11">
    <source>
        <dbReference type="Pfam" id="PF11356"/>
    </source>
</evidence>
<feature type="domain" description="PDZ" evidence="12">
    <location>
        <begin position="226"/>
        <end position="281"/>
    </location>
</feature>
<dbReference type="Gene3D" id="2.30.30.830">
    <property type="match status" value="1"/>
</dbReference>
<proteinExistence type="predicted"/>
<feature type="compositionally biased region" description="Polar residues" evidence="9">
    <location>
        <begin position="175"/>
        <end position="186"/>
    </location>
</feature>
<dbReference type="Pfam" id="PF11356">
    <property type="entry name" value="T2SSC"/>
    <property type="match status" value="1"/>
</dbReference>
<evidence type="ECO:0000259" key="12">
    <source>
        <dbReference type="Pfam" id="PF13180"/>
    </source>
</evidence>
<gene>
    <name evidence="13" type="ORF">GCM10009096_14490</name>
</gene>
<comment type="caution">
    <text evidence="13">The sequence shown here is derived from an EMBL/GenBank/DDBJ whole genome shotgun (WGS) entry which is preliminary data.</text>
</comment>
<keyword evidence="7 10" id="KW-1133">Transmembrane helix</keyword>
<feature type="transmembrane region" description="Helical" evidence="10">
    <location>
        <begin position="25"/>
        <end position="49"/>
    </location>
</feature>
<dbReference type="SUPFAM" id="SSF50156">
    <property type="entry name" value="PDZ domain-like"/>
    <property type="match status" value="1"/>
</dbReference>
<organism evidence="13 14">
    <name type="scientific">Parasphingorhabdus litoris</name>
    <dbReference type="NCBI Taxonomy" id="394733"/>
    <lineage>
        <taxon>Bacteria</taxon>
        <taxon>Pseudomonadati</taxon>
        <taxon>Pseudomonadota</taxon>
        <taxon>Alphaproteobacteria</taxon>
        <taxon>Sphingomonadales</taxon>
        <taxon>Sphingomonadaceae</taxon>
        <taxon>Parasphingorhabdus</taxon>
    </lineage>
</organism>
<keyword evidence="2" id="KW-0813">Transport</keyword>
<evidence type="ECO:0000256" key="3">
    <source>
        <dbReference type="ARBA" id="ARBA00022475"/>
    </source>
</evidence>
<evidence type="ECO:0000256" key="2">
    <source>
        <dbReference type="ARBA" id="ARBA00022448"/>
    </source>
</evidence>
<keyword evidence="3" id="KW-1003">Cell membrane</keyword>
<evidence type="ECO:0000256" key="6">
    <source>
        <dbReference type="ARBA" id="ARBA00022927"/>
    </source>
</evidence>
<protein>
    <submittedName>
        <fullName evidence="13">Type II secretion system protein N</fullName>
    </submittedName>
</protein>
<accession>A0ABN1AE06</accession>
<dbReference type="InterPro" id="IPR001478">
    <property type="entry name" value="PDZ"/>
</dbReference>
<comment type="subcellular location">
    <subcellularLocation>
        <location evidence="1">Cell inner membrane</location>
    </subcellularLocation>
</comment>
<dbReference type="Pfam" id="PF13180">
    <property type="entry name" value="PDZ_2"/>
    <property type="match status" value="1"/>
</dbReference>
<evidence type="ECO:0000256" key="10">
    <source>
        <dbReference type="SAM" id="Phobius"/>
    </source>
</evidence>
<dbReference type="InterPro" id="IPR024961">
    <property type="entry name" value="T2SS_GspC_N"/>
</dbReference>
<keyword evidence="6" id="KW-0653">Protein transport</keyword>
<evidence type="ECO:0000256" key="4">
    <source>
        <dbReference type="ARBA" id="ARBA00022519"/>
    </source>
</evidence>
<evidence type="ECO:0000313" key="13">
    <source>
        <dbReference type="EMBL" id="GAA0474139.1"/>
    </source>
</evidence>
<feature type="domain" description="Type II secretion system protein GspC N-terminal" evidence="11">
    <location>
        <begin position="33"/>
        <end position="159"/>
    </location>
</feature>
<dbReference type="Proteomes" id="UP001500713">
    <property type="component" value="Unassembled WGS sequence"/>
</dbReference>
<keyword evidence="8 10" id="KW-0472">Membrane</keyword>
<name>A0ABN1AE06_9SPHN</name>
<dbReference type="EMBL" id="BAAAEM010000002">
    <property type="protein sequence ID" value="GAA0474139.1"/>
    <property type="molecule type" value="Genomic_DNA"/>
</dbReference>
<evidence type="ECO:0000256" key="5">
    <source>
        <dbReference type="ARBA" id="ARBA00022692"/>
    </source>
</evidence>
<keyword evidence="14" id="KW-1185">Reference proteome</keyword>
<evidence type="ECO:0000256" key="8">
    <source>
        <dbReference type="ARBA" id="ARBA00023136"/>
    </source>
</evidence>
<feature type="region of interest" description="Disordered" evidence="9">
    <location>
        <begin position="164"/>
        <end position="188"/>
    </location>
</feature>
<keyword evidence="4" id="KW-0997">Cell inner membrane</keyword>
<reference evidence="13 14" key="1">
    <citation type="journal article" date="2019" name="Int. J. Syst. Evol. Microbiol.">
        <title>The Global Catalogue of Microorganisms (GCM) 10K type strain sequencing project: providing services to taxonomists for standard genome sequencing and annotation.</title>
        <authorList>
            <consortium name="The Broad Institute Genomics Platform"/>
            <consortium name="The Broad Institute Genome Sequencing Center for Infectious Disease"/>
            <person name="Wu L."/>
            <person name="Ma J."/>
        </authorList>
    </citation>
    <scope>NUCLEOTIDE SEQUENCE [LARGE SCALE GENOMIC DNA]</scope>
    <source>
        <strain evidence="13 14">JCM 14162</strain>
    </source>
</reference>
<evidence type="ECO:0000256" key="1">
    <source>
        <dbReference type="ARBA" id="ARBA00004533"/>
    </source>
</evidence>
<dbReference type="InterPro" id="IPR036034">
    <property type="entry name" value="PDZ_sf"/>
</dbReference>
<dbReference type="Gene3D" id="2.30.42.10">
    <property type="match status" value="1"/>
</dbReference>